<feature type="transmembrane region" description="Helical" evidence="7">
    <location>
        <begin position="12"/>
        <end position="31"/>
    </location>
</feature>
<evidence type="ECO:0000313" key="8">
    <source>
        <dbReference type="EMBL" id="MQT25122.1"/>
    </source>
</evidence>
<reference evidence="11 12" key="1">
    <citation type="submission" date="2019-10" db="EMBL/GenBank/DDBJ databases">
        <title>Evaluation of single-gene subtyping targets for Pseudomonas.</title>
        <authorList>
            <person name="Reichler S.J."/>
            <person name="Orsi R.H."/>
            <person name="Wiedmann M."/>
            <person name="Martin N.H."/>
            <person name="Murphy S.I."/>
        </authorList>
    </citation>
    <scope>NUCLEOTIDE SEQUENCE</scope>
    <source>
        <strain evidence="8 12">FSL R10-0802</strain>
        <strain evidence="10 11">FSL R10-1594</strain>
        <strain evidence="9">FSL R10-2339</strain>
    </source>
</reference>
<feature type="transmembrane region" description="Helical" evidence="7">
    <location>
        <begin position="116"/>
        <end position="134"/>
    </location>
</feature>
<dbReference type="InterPro" id="IPR007140">
    <property type="entry name" value="DUF350"/>
</dbReference>
<keyword evidence="5 7" id="KW-1133">Transmembrane helix</keyword>
<name>A0A6A7YUI4_9PSED</name>
<comment type="similarity">
    <text evidence="2">Belongs to the UPF0719 family.</text>
</comment>
<dbReference type="RefSeq" id="WP_153386394.1">
    <property type="nucleotide sequence ID" value="NZ_CAXAOS010000015.1"/>
</dbReference>
<evidence type="ECO:0000313" key="10">
    <source>
        <dbReference type="EMBL" id="MQU16579.1"/>
    </source>
</evidence>
<evidence type="ECO:0000256" key="6">
    <source>
        <dbReference type="ARBA" id="ARBA00023136"/>
    </source>
</evidence>
<protein>
    <submittedName>
        <fullName evidence="9">DUF350 domain-containing protein</fullName>
    </submittedName>
</protein>
<dbReference type="Proteomes" id="UP000713985">
    <property type="component" value="Unassembled WGS sequence"/>
</dbReference>
<evidence type="ECO:0000256" key="3">
    <source>
        <dbReference type="ARBA" id="ARBA00022475"/>
    </source>
</evidence>
<keyword evidence="4 7" id="KW-0812">Transmembrane</keyword>
<evidence type="ECO:0000313" key="12">
    <source>
        <dbReference type="Proteomes" id="UP000713985"/>
    </source>
</evidence>
<evidence type="ECO:0000313" key="11">
    <source>
        <dbReference type="Proteomes" id="UP000443000"/>
    </source>
</evidence>
<organism evidence="9">
    <name type="scientific">Pseudomonas helleri</name>
    <dbReference type="NCBI Taxonomy" id="1608996"/>
    <lineage>
        <taxon>Bacteria</taxon>
        <taxon>Pseudomonadati</taxon>
        <taxon>Pseudomonadota</taxon>
        <taxon>Gammaproteobacteria</taxon>
        <taxon>Pseudomonadales</taxon>
        <taxon>Pseudomonadaceae</taxon>
        <taxon>Pseudomonas</taxon>
    </lineage>
</organism>
<dbReference type="Pfam" id="PF03994">
    <property type="entry name" value="DUF350"/>
    <property type="match status" value="1"/>
</dbReference>
<evidence type="ECO:0000256" key="5">
    <source>
        <dbReference type="ARBA" id="ARBA00022989"/>
    </source>
</evidence>
<evidence type="ECO:0000313" key="9">
    <source>
        <dbReference type="EMBL" id="MQT80053.1"/>
    </source>
</evidence>
<evidence type="ECO:0000256" key="1">
    <source>
        <dbReference type="ARBA" id="ARBA00004651"/>
    </source>
</evidence>
<feature type="transmembrane region" description="Helical" evidence="7">
    <location>
        <begin position="82"/>
        <end position="104"/>
    </location>
</feature>
<dbReference type="AlphaFoldDB" id="A0A6A7YUI4"/>
<dbReference type="EMBL" id="WIWC01000009">
    <property type="protein sequence ID" value="MQT80053.1"/>
    <property type="molecule type" value="Genomic_DNA"/>
</dbReference>
<sequence>MFDALRQSLNATAVSSFALYILVAAIVFALFQFIYTRMTPHREFELIRANNPAAAIALGGALIGFALPAGNIISHSVSILDFIVWVTIAAGIQLLAFIATSLVVKNLSSRIVNGEMAAAIYTAAIAISVGYLNAACMTPSA</sequence>
<evidence type="ECO:0000256" key="2">
    <source>
        <dbReference type="ARBA" id="ARBA00005779"/>
    </source>
</evidence>
<accession>A0A6A7YUI4</accession>
<feature type="transmembrane region" description="Helical" evidence="7">
    <location>
        <begin position="52"/>
        <end position="70"/>
    </location>
</feature>
<evidence type="ECO:0000256" key="7">
    <source>
        <dbReference type="SAM" id="Phobius"/>
    </source>
</evidence>
<proteinExistence type="inferred from homology"/>
<dbReference type="Proteomes" id="UP000443000">
    <property type="component" value="Unassembled WGS sequence"/>
</dbReference>
<dbReference type="PANTHER" id="PTHR40043">
    <property type="entry name" value="UPF0719 INNER MEMBRANE PROTEIN YJFL"/>
    <property type="match status" value="1"/>
</dbReference>
<gene>
    <name evidence="10" type="ORF">GHN41_09030</name>
    <name evidence="9" type="ORF">GHN86_08280</name>
    <name evidence="8" type="ORF">GHN94_04620</name>
</gene>
<comment type="caution">
    <text evidence="9">The sequence shown here is derived from an EMBL/GenBank/DDBJ whole genome shotgun (WGS) entry which is preliminary data.</text>
</comment>
<dbReference type="GO" id="GO:0005886">
    <property type="term" value="C:plasma membrane"/>
    <property type="evidence" value="ECO:0007669"/>
    <property type="project" value="UniProtKB-SubCell"/>
</dbReference>
<keyword evidence="6 7" id="KW-0472">Membrane</keyword>
<evidence type="ECO:0000256" key="4">
    <source>
        <dbReference type="ARBA" id="ARBA00022692"/>
    </source>
</evidence>
<dbReference type="EMBL" id="WIWP01000005">
    <property type="protein sequence ID" value="MQT25122.1"/>
    <property type="molecule type" value="Genomic_DNA"/>
</dbReference>
<keyword evidence="12" id="KW-1185">Reference proteome</keyword>
<comment type="subcellular location">
    <subcellularLocation>
        <location evidence="1">Cell membrane</location>
        <topology evidence="1">Multi-pass membrane protein</topology>
    </subcellularLocation>
</comment>
<dbReference type="PANTHER" id="PTHR40043:SF1">
    <property type="entry name" value="UPF0719 INNER MEMBRANE PROTEIN YJFL"/>
    <property type="match status" value="1"/>
</dbReference>
<dbReference type="OrthoDB" id="5573330at2"/>
<dbReference type="EMBL" id="WIVT01000008">
    <property type="protein sequence ID" value="MQU16579.1"/>
    <property type="molecule type" value="Genomic_DNA"/>
</dbReference>
<keyword evidence="3" id="KW-1003">Cell membrane</keyword>